<accession>A0A4Q0M3R4</accession>
<dbReference type="AlphaFoldDB" id="A0A4Q0M3R4"/>
<gene>
    <name evidence="2" type="ORF">EK403_21250</name>
</gene>
<organism evidence="2 3">
    <name type="scientific">Hansschlegelia zhihuaiae</name>
    <dbReference type="NCBI Taxonomy" id="405005"/>
    <lineage>
        <taxon>Bacteria</taxon>
        <taxon>Pseudomonadati</taxon>
        <taxon>Pseudomonadota</taxon>
        <taxon>Alphaproteobacteria</taxon>
        <taxon>Hyphomicrobiales</taxon>
        <taxon>Methylopilaceae</taxon>
        <taxon>Hansschlegelia</taxon>
    </lineage>
</organism>
<dbReference type="Pfam" id="PF07120">
    <property type="entry name" value="DUF1376"/>
    <property type="match status" value="1"/>
</dbReference>
<evidence type="ECO:0000256" key="1">
    <source>
        <dbReference type="SAM" id="MobiDB-lite"/>
    </source>
</evidence>
<protein>
    <submittedName>
        <fullName evidence="2">DUF1376 domain-containing protein</fullName>
    </submittedName>
</protein>
<keyword evidence="3" id="KW-1185">Reference proteome</keyword>
<evidence type="ECO:0000313" key="2">
    <source>
        <dbReference type="EMBL" id="RXF67561.1"/>
    </source>
</evidence>
<dbReference type="OrthoDB" id="8243486at2"/>
<evidence type="ECO:0000313" key="3">
    <source>
        <dbReference type="Proteomes" id="UP000289708"/>
    </source>
</evidence>
<reference evidence="2 3" key="1">
    <citation type="submission" date="2018-12" db="EMBL/GenBank/DDBJ databases">
        <title>bacterium Hansschlegelia zhihuaiae S113.</title>
        <authorList>
            <person name="He J."/>
        </authorList>
    </citation>
    <scope>NUCLEOTIDE SEQUENCE [LARGE SCALE GENOMIC DNA]</scope>
    <source>
        <strain evidence="2 3">S 113</strain>
    </source>
</reference>
<name>A0A4Q0M3R4_9HYPH</name>
<dbReference type="Proteomes" id="UP000289708">
    <property type="component" value="Unassembled WGS sequence"/>
</dbReference>
<feature type="region of interest" description="Disordered" evidence="1">
    <location>
        <begin position="122"/>
        <end position="178"/>
    </location>
</feature>
<proteinExistence type="predicted"/>
<feature type="compositionally biased region" description="Basic and acidic residues" evidence="1">
    <location>
        <begin position="128"/>
        <end position="137"/>
    </location>
</feature>
<dbReference type="EMBL" id="RYFI01000032">
    <property type="protein sequence ID" value="RXF67561.1"/>
    <property type="molecule type" value="Genomic_DNA"/>
</dbReference>
<dbReference type="InterPro" id="IPR010781">
    <property type="entry name" value="DUF1376"/>
</dbReference>
<comment type="caution">
    <text evidence="2">The sequence shown here is derived from an EMBL/GenBank/DDBJ whole genome shotgun (WGS) entry which is preliminary data.</text>
</comment>
<sequence length="318" mass="34276">MSAPFMPLYVGDYLRDTRALTAEQHGAYLLLLMSMWNAGGELPADDRRLARFASCSPSRWAKIKAEILGFFDVQGGVVKHKRLGAELEKAQEKSFKRADSGTRGGYAKALKDKEARMANAMPLPCHSSEPDKEREDPAPPPDGGVAHPPKPEAAPSPASSLIGGSLSPRGTPARDRVGAAVKRAEAEAVLADPLASAEERFWAMKFRLLDRGVSWGLAVKLSKLHQARGEGFAATTSAVEKALKARGPTSYLGKIVSELKREIEGDGALPQPSDGKRDNAPAWVKQAWDDGLAVIPDGPGRWSAQGVIYDDEQNEVAW</sequence>